<dbReference type="STRING" id="99883.ENSTNIP00000003372"/>
<dbReference type="Pfam" id="PF00100">
    <property type="entry name" value="Zona_pellucida"/>
    <property type="match status" value="1"/>
</dbReference>
<name>H3C553_TETNG</name>
<dbReference type="HOGENOM" id="CLU_047091_2_1_1"/>
<dbReference type="PRINTS" id="PR00023">
    <property type="entry name" value="ZPELLUCIDA"/>
</dbReference>
<evidence type="ECO:0000256" key="14">
    <source>
        <dbReference type="RuleBase" id="RU367066"/>
    </source>
</evidence>
<accession>H3C553</accession>
<feature type="region of interest" description="Disordered" evidence="15">
    <location>
        <begin position="357"/>
        <end position="406"/>
    </location>
</feature>
<dbReference type="GO" id="GO:0005886">
    <property type="term" value="C:plasma membrane"/>
    <property type="evidence" value="ECO:0007669"/>
    <property type="project" value="UniProtKB-SubCell"/>
</dbReference>
<comment type="domain">
    <text evidence="14">The ZP domain is involved in the polymerization of the ZP proteins to form the zona pellucida.</text>
</comment>
<evidence type="ECO:0000313" key="17">
    <source>
        <dbReference type="Ensembl" id="ENSTNIP00000003372.1"/>
    </source>
</evidence>
<dbReference type="GO" id="GO:0035803">
    <property type="term" value="P:egg coat formation"/>
    <property type="evidence" value="ECO:0007669"/>
    <property type="project" value="UniProtKB-UniRule"/>
</dbReference>
<dbReference type="OMA" id="SLHPTWV"/>
<dbReference type="InterPro" id="IPR055355">
    <property type="entry name" value="ZP-C"/>
</dbReference>
<dbReference type="InterPro" id="IPR042235">
    <property type="entry name" value="ZP-C_dom"/>
</dbReference>
<dbReference type="GO" id="GO:0035804">
    <property type="term" value="F:structural constituent of egg coat"/>
    <property type="evidence" value="ECO:0007669"/>
    <property type="project" value="UniProtKB-UniRule"/>
</dbReference>
<organism evidence="17 18">
    <name type="scientific">Tetraodon nigroviridis</name>
    <name type="common">Spotted green pufferfish</name>
    <name type="synonym">Chelonodon nigroviridis</name>
    <dbReference type="NCBI Taxonomy" id="99883"/>
    <lineage>
        <taxon>Eukaryota</taxon>
        <taxon>Metazoa</taxon>
        <taxon>Chordata</taxon>
        <taxon>Craniata</taxon>
        <taxon>Vertebrata</taxon>
        <taxon>Euteleostomi</taxon>
        <taxon>Actinopterygii</taxon>
        <taxon>Neopterygii</taxon>
        <taxon>Teleostei</taxon>
        <taxon>Neoteleostei</taxon>
        <taxon>Acanthomorphata</taxon>
        <taxon>Eupercaria</taxon>
        <taxon>Tetraodontiformes</taxon>
        <taxon>Tetradontoidea</taxon>
        <taxon>Tetraodontidae</taxon>
        <taxon>Tetraodon</taxon>
    </lineage>
</organism>
<evidence type="ECO:0000256" key="15">
    <source>
        <dbReference type="SAM" id="MobiDB-lite"/>
    </source>
</evidence>
<protein>
    <recommendedName>
        <fullName evidence="3 14">Zona pellucida sperm-binding protein 3</fullName>
    </recommendedName>
</protein>
<evidence type="ECO:0000256" key="9">
    <source>
        <dbReference type="ARBA" id="ARBA00022729"/>
    </source>
</evidence>
<dbReference type="Proteomes" id="UP000007303">
    <property type="component" value="Unassembled WGS sequence"/>
</dbReference>
<evidence type="ECO:0000256" key="13">
    <source>
        <dbReference type="ARBA" id="ARBA00023180"/>
    </source>
</evidence>
<dbReference type="GO" id="GO:0032190">
    <property type="term" value="F:acrosin binding"/>
    <property type="evidence" value="ECO:0007669"/>
    <property type="project" value="TreeGrafter"/>
</dbReference>
<keyword evidence="11" id="KW-0472">Membrane</keyword>
<evidence type="ECO:0000256" key="2">
    <source>
        <dbReference type="ARBA" id="ARBA00006735"/>
    </source>
</evidence>
<evidence type="ECO:0000256" key="8">
    <source>
        <dbReference type="ARBA" id="ARBA00022692"/>
    </source>
</evidence>
<keyword evidence="8" id="KW-0812">Transmembrane</keyword>
<comment type="function">
    <text evidence="14">Component of the zona pellucida, an extracellular matrix surrounding oocytes which mediates sperm binding, induction of the acrosome reaction and prevents post-fertilization polyspermy. The zona pellucida is composed of 3 to 4 glycoproteins, ZP1, ZP2, ZP3, and ZP4. ZP3 is essential for sperm binding and zona matrix formation.</text>
</comment>
<evidence type="ECO:0000256" key="10">
    <source>
        <dbReference type="ARBA" id="ARBA00022989"/>
    </source>
</evidence>
<dbReference type="FunFam" id="2.60.40.4100:FF:000002">
    <property type="entry name" value="Zona pellucida sperm-binding protein 3"/>
    <property type="match status" value="1"/>
</dbReference>
<keyword evidence="18" id="KW-1185">Reference proteome</keyword>
<keyword evidence="5 14" id="KW-0964">Secreted</keyword>
<dbReference type="GeneTree" id="ENSGT01030000234567"/>
<keyword evidence="10" id="KW-1133">Transmembrane helix</keyword>
<evidence type="ECO:0000256" key="1">
    <source>
        <dbReference type="ARBA" id="ARBA00004498"/>
    </source>
</evidence>
<reference evidence="17" key="3">
    <citation type="submission" date="2025-09" db="UniProtKB">
        <authorList>
            <consortium name="Ensembl"/>
        </authorList>
    </citation>
    <scope>IDENTIFICATION</scope>
</reference>
<dbReference type="AlphaFoldDB" id="H3C553"/>
<dbReference type="PROSITE" id="PS51034">
    <property type="entry name" value="ZP_2"/>
    <property type="match status" value="1"/>
</dbReference>
<dbReference type="SMART" id="SM00241">
    <property type="entry name" value="ZP"/>
    <property type="match status" value="1"/>
</dbReference>
<feature type="signal peptide" evidence="14">
    <location>
        <begin position="1"/>
        <end position="28"/>
    </location>
</feature>
<sequence length="417" mass="46202">MECNPQSLPFRWIAVLILVCIQTEDLLAFTGGPNIPHIRSASLGRVQPFPAEANKSPVADPLDPQLSVLVECHSDSMKLVVQADLFNRGLRVDGGHLRLGSGSAAEGSVCRAAPSGEAEFTIWVYLMDCGMKLSSTEEKIIYSNVLSYSPEPSEDGLLRLDAATIPVECHYKKTYALSSVSLHPNWIPWVSTTSAENQIFFHLQLMTENWVFRKGSYSYFLGDPLYFEVSATIVHHFPLRVYADHCVATATPDVDAPVRYDFIERSGCLADTYLTNSSSHFLPRTEENKLRFQLDAFRFYGEPNNQIFVTCYVKAVPVRTTVSSRNRACSLVRNRWRSVDGQDQACASCDSAHRSEGTLSAEASPAWTNEPQQSLPPNRPRQQPASHFPPGAHQGQGSRLMPRGAEQTVQLGPIAVL</sequence>
<feature type="domain" description="ZP" evidence="16">
    <location>
        <begin position="71"/>
        <end position="336"/>
    </location>
</feature>
<dbReference type="InterPro" id="IPR048290">
    <property type="entry name" value="ZP_chr"/>
</dbReference>
<comment type="similarity">
    <text evidence="2 14">Belongs to the ZP domain family. ZPC subfamily.</text>
</comment>
<dbReference type="InParanoid" id="H3C553"/>
<evidence type="ECO:0000256" key="5">
    <source>
        <dbReference type="ARBA" id="ARBA00022525"/>
    </source>
</evidence>
<keyword evidence="13" id="KW-0325">Glycoprotein</keyword>
<keyword evidence="4 14" id="KW-1003">Cell membrane</keyword>
<dbReference type="GO" id="GO:2000344">
    <property type="term" value="P:positive regulation of acrosome reaction"/>
    <property type="evidence" value="ECO:0007669"/>
    <property type="project" value="UniProtKB-UniRule"/>
</dbReference>
<dbReference type="Gene3D" id="2.60.40.4100">
    <property type="entry name" value="Zona pellucida, ZP-C domain"/>
    <property type="match status" value="1"/>
</dbReference>
<keyword evidence="7 14" id="KW-0165">Cleavage on pair of basic residues</keyword>
<evidence type="ECO:0000313" key="18">
    <source>
        <dbReference type="Proteomes" id="UP000007303"/>
    </source>
</evidence>
<evidence type="ECO:0000256" key="12">
    <source>
        <dbReference type="ARBA" id="ARBA00023157"/>
    </source>
</evidence>
<dbReference type="Ensembl" id="ENSTNIT00000002641.1">
    <property type="protein sequence ID" value="ENSTNIP00000003372.1"/>
    <property type="gene ID" value="ENSTNIG00000001113.1"/>
</dbReference>
<evidence type="ECO:0000256" key="4">
    <source>
        <dbReference type="ARBA" id="ARBA00022475"/>
    </source>
</evidence>
<feature type="chain" id="PRO_5041485237" description="Zona pellucida sperm-binding protein 3" evidence="14">
    <location>
        <begin position="29"/>
        <end position="417"/>
    </location>
</feature>
<dbReference type="InterPro" id="IPR055356">
    <property type="entry name" value="ZP-N"/>
</dbReference>
<dbReference type="Gene3D" id="2.60.40.3210">
    <property type="entry name" value="Zona pellucida, ZP-N domain"/>
    <property type="match status" value="1"/>
</dbReference>
<evidence type="ECO:0000259" key="16">
    <source>
        <dbReference type="PROSITE" id="PS51034"/>
    </source>
</evidence>
<comment type="PTM">
    <text evidence="14">Proteolytically cleaved before the transmembrane segment to yield the secreted ectodomain incorporated in the zona pellucida.</text>
</comment>
<dbReference type="PANTHER" id="PTHR11576:SF2">
    <property type="entry name" value="ZONA PELLUCIDA SPERM-BINDING PROTEIN 3"/>
    <property type="match status" value="1"/>
</dbReference>
<keyword evidence="12 14" id="KW-1015">Disulfide bond</keyword>
<dbReference type="GO" id="GO:0035805">
    <property type="term" value="C:egg coat"/>
    <property type="evidence" value="ECO:0007669"/>
    <property type="project" value="UniProtKB-SubCell"/>
</dbReference>
<evidence type="ECO:0000256" key="7">
    <source>
        <dbReference type="ARBA" id="ARBA00022685"/>
    </source>
</evidence>
<evidence type="ECO:0000256" key="6">
    <source>
        <dbReference type="ARBA" id="ARBA00022530"/>
    </source>
</evidence>
<keyword evidence="6 14" id="KW-0272">Extracellular matrix</keyword>
<evidence type="ECO:0000256" key="3">
    <source>
        <dbReference type="ARBA" id="ARBA00017980"/>
    </source>
</evidence>
<feature type="compositionally biased region" description="Polar residues" evidence="15">
    <location>
        <begin position="366"/>
        <end position="385"/>
    </location>
</feature>
<dbReference type="Pfam" id="PF23344">
    <property type="entry name" value="ZP-N"/>
    <property type="match status" value="1"/>
</dbReference>
<comment type="subcellular location">
    <subcellularLocation>
        <location evidence="1">Secreted</location>
        <location evidence="1">Extracellular space</location>
        <location evidence="1">Extracellular matrix</location>
    </subcellularLocation>
    <subcellularLocation>
        <location evidence="14">Zona pellucida</location>
    </subcellularLocation>
    <subcellularLocation>
        <location evidence="14">Cell membrane</location>
        <topology evidence="14">Single-pass type I membrane protein</topology>
    </subcellularLocation>
</comment>
<dbReference type="InterPro" id="IPR001507">
    <property type="entry name" value="ZP_dom"/>
</dbReference>
<reference evidence="18" key="1">
    <citation type="journal article" date="2004" name="Nature">
        <title>Genome duplication in the teleost fish Tetraodon nigroviridis reveals the early vertebrate proto-karyotype.</title>
        <authorList>
            <person name="Jaillon O."/>
            <person name="Aury J.-M."/>
            <person name="Brunet F."/>
            <person name="Petit J.-L."/>
            <person name="Stange-Thomann N."/>
            <person name="Mauceli E."/>
            <person name="Bouneau L."/>
            <person name="Fischer C."/>
            <person name="Ozouf-Costaz C."/>
            <person name="Bernot A."/>
            <person name="Nicaud S."/>
            <person name="Jaffe D."/>
            <person name="Fisher S."/>
            <person name="Lutfalla G."/>
            <person name="Dossat C."/>
            <person name="Segurens B."/>
            <person name="Dasilva C."/>
            <person name="Salanoubat M."/>
            <person name="Levy M."/>
            <person name="Boudet N."/>
            <person name="Castellano S."/>
            <person name="Anthouard V."/>
            <person name="Jubin C."/>
            <person name="Castelli V."/>
            <person name="Katinka M."/>
            <person name="Vacherie B."/>
            <person name="Biemont C."/>
            <person name="Skalli Z."/>
            <person name="Cattolico L."/>
            <person name="Poulain J."/>
            <person name="De Berardinis V."/>
            <person name="Cruaud C."/>
            <person name="Duprat S."/>
            <person name="Brottier P."/>
            <person name="Coutanceau J.-P."/>
            <person name="Gouzy J."/>
            <person name="Parra G."/>
            <person name="Lardier G."/>
            <person name="Chapple C."/>
            <person name="McKernan K.J."/>
            <person name="McEwan P."/>
            <person name="Bosak S."/>
            <person name="Kellis M."/>
            <person name="Volff J.-N."/>
            <person name="Guigo R."/>
            <person name="Zody M.C."/>
            <person name="Mesirov J."/>
            <person name="Lindblad-Toh K."/>
            <person name="Birren B."/>
            <person name="Nusbaum C."/>
            <person name="Kahn D."/>
            <person name="Robinson-Rechavi M."/>
            <person name="Laudet V."/>
            <person name="Schachter V."/>
            <person name="Quetier F."/>
            <person name="Saurin W."/>
            <person name="Scarpelli C."/>
            <person name="Wincker P."/>
            <person name="Lander E.S."/>
            <person name="Weissenbach J."/>
            <person name="Roest Crollius H."/>
        </authorList>
    </citation>
    <scope>NUCLEOTIDE SEQUENCE [LARGE SCALE GENOMIC DNA]</scope>
</reference>
<dbReference type="GO" id="GO:0007339">
    <property type="term" value="P:binding of sperm to zona pellucida"/>
    <property type="evidence" value="ECO:0007669"/>
    <property type="project" value="UniProtKB-UniRule"/>
</dbReference>
<evidence type="ECO:0000256" key="11">
    <source>
        <dbReference type="ARBA" id="ARBA00023136"/>
    </source>
</evidence>
<proteinExistence type="inferred from homology"/>
<dbReference type="PANTHER" id="PTHR11576">
    <property type="entry name" value="ZONA PELLUCIDA SPERM-BINDING PROTEIN 3"/>
    <property type="match status" value="1"/>
</dbReference>
<dbReference type="FunFam" id="2.60.40.3210:FF:000001">
    <property type="entry name" value="Zona pellucida sperm-binding protein 3"/>
    <property type="match status" value="1"/>
</dbReference>
<reference evidence="17" key="2">
    <citation type="submission" date="2025-08" db="UniProtKB">
        <authorList>
            <consortium name="Ensembl"/>
        </authorList>
    </citation>
    <scope>IDENTIFICATION</scope>
</reference>
<keyword evidence="9 14" id="KW-0732">Signal</keyword>